<evidence type="ECO:0000256" key="9">
    <source>
        <dbReference type="PIRNR" id="PIRNR000022"/>
    </source>
</evidence>
<keyword evidence="3 9" id="KW-0813">Transport</keyword>
<dbReference type="InterPro" id="IPR036544">
    <property type="entry name" value="QCR7_sf"/>
</dbReference>
<sequence>MATKALVKVLDPFLSWAAVRYQAAVGDVLRKHGLRYEDLYDPLLNADVDEALRRLPQEEVDARTQRLKRAMDLSLKHVYLPKEMQAVQTPYNSYVMDAIEQVEAENKEKAQLGTGTTYDRSIP</sequence>
<protein>
    <recommendedName>
        <fullName evidence="9">Cytochrome b-c1 complex subunit 7</fullName>
    </recommendedName>
</protein>
<gene>
    <name evidence="10" type="ORF">WJX75_001908</name>
</gene>
<dbReference type="PIRSF" id="PIRSF000022">
    <property type="entry name" value="Bc1_14K"/>
    <property type="match status" value="1"/>
</dbReference>
<evidence type="ECO:0000256" key="1">
    <source>
        <dbReference type="ARBA" id="ARBA00004443"/>
    </source>
</evidence>
<comment type="subcellular location">
    <subcellularLocation>
        <location evidence="1">Mitochondrion inner membrane</location>
        <topology evidence="1">Peripheral membrane protein</topology>
        <orientation evidence="1">Matrix side</orientation>
    </subcellularLocation>
</comment>
<evidence type="ECO:0000256" key="5">
    <source>
        <dbReference type="ARBA" id="ARBA00022792"/>
    </source>
</evidence>
<evidence type="ECO:0000256" key="4">
    <source>
        <dbReference type="ARBA" id="ARBA00022660"/>
    </source>
</evidence>
<dbReference type="Pfam" id="PF02271">
    <property type="entry name" value="UCR_14kD"/>
    <property type="match status" value="1"/>
</dbReference>
<dbReference type="Gene3D" id="1.10.1090.10">
    <property type="entry name" value="Cytochrome b-c1 complex subunit 7"/>
    <property type="match status" value="1"/>
</dbReference>
<evidence type="ECO:0000256" key="6">
    <source>
        <dbReference type="ARBA" id="ARBA00022982"/>
    </source>
</evidence>
<comment type="function">
    <text evidence="9">Component of the ubiquinol-cytochrome c oxidoreductase, a multisubunit transmembrane complex that is part of the mitochondrial electron transport chain which drives oxidative phosphorylation.</text>
</comment>
<dbReference type="PANTHER" id="PTHR12022:SF0">
    <property type="entry name" value="CYTOCHROME B-C1 COMPLEX SUBUNIT 7"/>
    <property type="match status" value="1"/>
</dbReference>
<proteinExistence type="inferred from homology"/>
<name>A0ABR2YR93_9CHLO</name>
<keyword evidence="6 9" id="KW-0249">Electron transport</keyword>
<dbReference type="InterPro" id="IPR003197">
    <property type="entry name" value="QCR7"/>
</dbReference>
<keyword evidence="5 9" id="KW-0999">Mitochondrion inner membrane</keyword>
<accession>A0ABR2YR93</accession>
<dbReference type="PANTHER" id="PTHR12022">
    <property type="entry name" value="UBIQUINOL-CYTOCHROME C REDUCTASE COMPLEX 14 KD PROTEIN"/>
    <property type="match status" value="1"/>
</dbReference>
<comment type="caution">
    <text evidence="10">The sequence shown here is derived from an EMBL/GenBank/DDBJ whole genome shotgun (WGS) entry which is preliminary data.</text>
</comment>
<dbReference type="SUPFAM" id="SSF81524">
    <property type="entry name" value="14 kDa protein of cytochrome bc1 complex (Ubiquinol-cytochrome c reductase)"/>
    <property type="match status" value="1"/>
</dbReference>
<keyword evidence="7 9" id="KW-0496">Mitochondrion</keyword>
<evidence type="ECO:0000256" key="2">
    <source>
        <dbReference type="ARBA" id="ARBA00008554"/>
    </source>
</evidence>
<dbReference type="Proteomes" id="UP001491310">
    <property type="component" value="Unassembled WGS sequence"/>
</dbReference>
<evidence type="ECO:0000256" key="7">
    <source>
        <dbReference type="ARBA" id="ARBA00023128"/>
    </source>
</evidence>
<evidence type="ECO:0000256" key="8">
    <source>
        <dbReference type="ARBA" id="ARBA00023136"/>
    </source>
</evidence>
<evidence type="ECO:0000256" key="3">
    <source>
        <dbReference type="ARBA" id="ARBA00022448"/>
    </source>
</evidence>
<keyword evidence="4 9" id="KW-0679">Respiratory chain</keyword>
<evidence type="ECO:0000313" key="10">
    <source>
        <dbReference type="EMBL" id="KAK9909417.1"/>
    </source>
</evidence>
<reference evidence="10 11" key="1">
    <citation type="journal article" date="2024" name="Nat. Commun.">
        <title>Phylogenomics reveals the evolutionary origins of lichenization in chlorophyte algae.</title>
        <authorList>
            <person name="Puginier C."/>
            <person name="Libourel C."/>
            <person name="Otte J."/>
            <person name="Skaloud P."/>
            <person name="Haon M."/>
            <person name="Grisel S."/>
            <person name="Petersen M."/>
            <person name="Berrin J.G."/>
            <person name="Delaux P.M."/>
            <person name="Dal Grande F."/>
            <person name="Keller J."/>
        </authorList>
    </citation>
    <scope>NUCLEOTIDE SEQUENCE [LARGE SCALE GENOMIC DNA]</scope>
    <source>
        <strain evidence="10 11">SAG 216-7</strain>
    </source>
</reference>
<evidence type="ECO:0000313" key="11">
    <source>
        <dbReference type="Proteomes" id="UP001491310"/>
    </source>
</evidence>
<keyword evidence="8 9" id="KW-0472">Membrane</keyword>
<keyword evidence="11" id="KW-1185">Reference proteome</keyword>
<dbReference type="EMBL" id="JALJOT010000006">
    <property type="protein sequence ID" value="KAK9909417.1"/>
    <property type="molecule type" value="Genomic_DNA"/>
</dbReference>
<comment type="similarity">
    <text evidence="2 9">Belongs to the UQCRB/QCR7 family.</text>
</comment>
<organism evidence="10 11">
    <name type="scientific">Coccomyxa subellipsoidea</name>
    <dbReference type="NCBI Taxonomy" id="248742"/>
    <lineage>
        <taxon>Eukaryota</taxon>
        <taxon>Viridiplantae</taxon>
        <taxon>Chlorophyta</taxon>
        <taxon>core chlorophytes</taxon>
        <taxon>Trebouxiophyceae</taxon>
        <taxon>Trebouxiophyceae incertae sedis</taxon>
        <taxon>Coccomyxaceae</taxon>
        <taxon>Coccomyxa</taxon>
    </lineage>
</organism>